<feature type="compositionally biased region" description="Polar residues" evidence="1">
    <location>
        <begin position="321"/>
        <end position="332"/>
    </location>
</feature>
<dbReference type="AlphaFoldDB" id="A0A437AI26"/>
<protein>
    <submittedName>
        <fullName evidence="3">Uncharacterized protein</fullName>
    </submittedName>
</protein>
<comment type="caution">
    <text evidence="3">The sequence shown here is derived from an EMBL/GenBank/DDBJ whole genome shotgun (WGS) entry which is preliminary data.</text>
</comment>
<organism evidence="3 4">
    <name type="scientific">Tubulinosema ratisbonensis</name>
    <dbReference type="NCBI Taxonomy" id="291195"/>
    <lineage>
        <taxon>Eukaryota</taxon>
        <taxon>Fungi</taxon>
        <taxon>Fungi incertae sedis</taxon>
        <taxon>Microsporidia</taxon>
        <taxon>Tubulinosematoidea</taxon>
        <taxon>Tubulinosematidae</taxon>
        <taxon>Tubulinosema</taxon>
    </lineage>
</organism>
<evidence type="ECO:0000256" key="1">
    <source>
        <dbReference type="SAM" id="MobiDB-lite"/>
    </source>
</evidence>
<sequence>MNFLTLTCFVFLTFTFVKNSYDCNNELVGYHEGLGTTLSERLVYSQQVTQFNQKESQDHQSFIPAYYPFSINLNNDLIQHDKQQIPSFDELNETVNGSKPRLYQRKSSRNLQYLTNTTPKKSESTYTTSEDLGSKDTTEKILSQDICHTYVHKPELHTDDKENVALQKALFSQELEKNQTTLNVYAEEFLPRGSANLKYDDKPPKECNKNFKRNQSTYFQSGLQTPKTQLLSPSYIMTTIDSPHIASNLGRENYKYSTTDDKFCNHGISLDSQETSDLVERIDKLSPLRINPKQIDLHSVPKKRIKNGCLKISSISSQCVRNKAEQQSNGNKSSKEHFNKNTKKQNNIQQVNPDTEIQNPIYSKPFFKVKEPINFFFKIISRQLKYASNDIPSAEAILNIISIIDDGSLDFFNRVLFIILLSYTQKGFKNYRDSITQEKIIDLLTNCDKKVLYSTLSIKNAMLMFKELNLRYYSIKEGYDILVKNFTQLYFKKNFSNSRKHLLGFKRHSFFCLSFIFDSRNSFDLKFY</sequence>
<feature type="compositionally biased region" description="Polar residues" evidence="1">
    <location>
        <begin position="109"/>
        <end position="131"/>
    </location>
</feature>
<feature type="chain" id="PRO_5019575086" evidence="2">
    <location>
        <begin position="21"/>
        <end position="528"/>
    </location>
</feature>
<dbReference type="VEuPathDB" id="MicrosporidiaDB:TUBRATIS_28390"/>
<proteinExistence type="predicted"/>
<gene>
    <name evidence="3" type="ORF">TUBRATIS_28390</name>
</gene>
<keyword evidence="4" id="KW-1185">Reference proteome</keyword>
<feature type="signal peptide" evidence="2">
    <location>
        <begin position="1"/>
        <end position="20"/>
    </location>
</feature>
<accession>A0A437AI26</accession>
<reference evidence="3 4" key="1">
    <citation type="submission" date="2018-10" db="EMBL/GenBank/DDBJ databases">
        <title>Draft genome sequence of the microsporidian Tubulinosema ratisbonensis.</title>
        <authorList>
            <person name="Polonais V."/>
            <person name="Peyretaillade E."/>
            <person name="Niehus S."/>
            <person name="Wawrzyniak I."/>
            <person name="Franchet A."/>
            <person name="Gaspin C."/>
            <person name="Reichstadt M."/>
            <person name="Belser C."/>
            <person name="Labadie K."/>
            <person name="Delbac F."/>
            <person name="Ferrandon D."/>
        </authorList>
    </citation>
    <scope>NUCLEOTIDE SEQUENCE [LARGE SCALE GENOMIC DNA]</scope>
    <source>
        <strain evidence="3 4">Franzen</strain>
    </source>
</reference>
<evidence type="ECO:0000256" key="2">
    <source>
        <dbReference type="SAM" id="SignalP"/>
    </source>
</evidence>
<evidence type="ECO:0000313" key="3">
    <source>
        <dbReference type="EMBL" id="RVD90738.1"/>
    </source>
</evidence>
<feature type="region of interest" description="Disordered" evidence="1">
    <location>
        <begin position="321"/>
        <end position="354"/>
    </location>
</feature>
<keyword evidence="2" id="KW-0732">Signal</keyword>
<feature type="region of interest" description="Disordered" evidence="1">
    <location>
        <begin position="108"/>
        <end position="135"/>
    </location>
</feature>
<evidence type="ECO:0000313" key="4">
    <source>
        <dbReference type="Proteomes" id="UP000282876"/>
    </source>
</evidence>
<dbReference type="EMBL" id="RCSS01000793">
    <property type="protein sequence ID" value="RVD90738.1"/>
    <property type="molecule type" value="Genomic_DNA"/>
</dbReference>
<name>A0A437AI26_9MICR</name>
<dbReference type="Proteomes" id="UP000282876">
    <property type="component" value="Unassembled WGS sequence"/>
</dbReference>